<evidence type="ECO:0000313" key="2">
    <source>
        <dbReference type="Proteomes" id="UP000277579"/>
    </source>
</evidence>
<name>A0A495LYX1_9FLAO</name>
<evidence type="ECO:0000313" key="1">
    <source>
        <dbReference type="EMBL" id="RKS17483.1"/>
    </source>
</evidence>
<gene>
    <name evidence="1" type="ORF">CLV94_3370</name>
</gene>
<accession>A0A495LYX1</accession>
<reference evidence="1 2" key="1">
    <citation type="submission" date="2018-10" db="EMBL/GenBank/DDBJ databases">
        <title>Genomic Encyclopedia of Archaeal and Bacterial Type Strains, Phase II (KMG-II): from individual species to whole genera.</title>
        <authorList>
            <person name="Goeker M."/>
        </authorList>
    </citation>
    <scope>NUCLEOTIDE SEQUENCE [LARGE SCALE GENOMIC DNA]</scope>
    <source>
        <strain evidence="1 2">DSM 29537</strain>
    </source>
</reference>
<keyword evidence="2" id="KW-1185">Reference proteome</keyword>
<comment type="caution">
    <text evidence="1">The sequence shown here is derived from an EMBL/GenBank/DDBJ whole genome shotgun (WGS) entry which is preliminary data.</text>
</comment>
<proteinExistence type="predicted"/>
<dbReference type="Proteomes" id="UP000277579">
    <property type="component" value="Unassembled WGS sequence"/>
</dbReference>
<dbReference type="AlphaFoldDB" id="A0A495LYX1"/>
<dbReference type="EMBL" id="RBLC01000008">
    <property type="protein sequence ID" value="RKS17483.1"/>
    <property type="molecule type" value="Genomic_DNA"/>
</dbReference>
<sequence>MFIPKIKEEEIFSLWTLRLYVKIIARKGTKYRKADYMPAVPRE</sequence>
<organism evidence="1 2">
    <name type="scientific">Flavobacterium endophyticum</name>
    <dbReference type="NCBI Taxonomy" id="1540163"/>
    <lineage>
        <taxon>Bacteria</taxon>
        <taxon>Pseudomonadati</taxon>
        <taxon>Bacteroidota</taxon>
        <taxon>Flavobacteriia</taxon>
        <taxon>Flavobacteriales</taxon>
        <taxon>Flavobacteriaceae</taxon>
        <taxon>Flavobacterium</taxon>
    </lineage>
</organism>
<protein>
    <submittedName>
        <fullName evidence="1">Uncharacterized protein</fullName>
    </submittedName>
</protein>